<dbReference type="EMBL" id="MU853424">
    <property type="protein sequence ID" value="KAK4131394.1"/>
    <property type="molecule type" value="Genomic_DNA"/>
</dbReference>
<dbReference type="InterPro" id="IPR006976">
    <property type="entry name" value="VanZ-like"/>
</dbReference>
<reference evidence="5" key="1">
    <citation type="journal article" date="2023" name="Mol. Phylogenet. Evol.">
        <title>Genome-scale phylogeny and comparative genomics of the fungal order Sordariales.</title>
        <authorList>
            <person name="Hensen N."/>
            <person name="Bonometti L."/>
            <person name="Westerberg I."/>
            <person name="Brannstrom I.O."/>
            <person name="Guillou S."/>
            <person name="Cros-Aarteil S."/>
            <person name="Calhoun S."/>
            <person name="Haridas S."/>
            <person name="Kuo A."/>
            <person name="Mondo S."/>
            <person name="Pangilinan J."/>
            <person name="Riley R."/>
            <person name="LaButti K."/>
            <person name="Andreopoulos B."/>
            <person name="Lipzen A."/>
            <person name="Chen C."/>
            <person name="Yan M."/>
            <person name="Daum C."/>
            <person name="Ng V."/>
            <person name="Clum A."/>
            <person name="Steindorff A."/>
            <person name="Ohm R.A."/>
            <person name="Martin F."/>
            <person name="Silar P."/>
            <person name="Natvig D.O."/>
            <person name="Lalanne C."/>
            <person name="Gautier V."/>
            <person name="Ament-Velasquez S.L."/>
            <person name="Kruys A."/>
            <person name="Hutchinson M.I."/>
            <person name="Powell A.J."/>
            <person name="Barry K."/>
            <person name="Miller A.N."/>
            <person name="Grigoriev I.V."/>
            <person name="Debuchy R."/>
            <person name="Gladieux P."/>
            <person name="Hiltunen Thoren M."/>
            <person name="Johannesson H."/>
        </authorList>
    </citation>
    <scope>NUCLEOTIDE SEQUENCE</scope>
    <source>
        <strain evidence="5">CBS 123565</strain>
    </source>
</reference>
<sequence>MRIRFPFAGVFAILVLLSAYAGLAPHTAQPSTTPAINDKALHLATFFLLTLAFYWVVDTSRRRTLNLTLAVCTAGLAVGSEVLQAVLPNGRSFDVLDVAANVAGSLAALGVCSWYHKRMLERKRLRKYTAVPSGAGGDGLDGALDLELGDGPGIGGGGSGEHEEGVVTTVGGGSGAKAPGDGPRVATLEEEVDNWDENAVDAWDEDDMGDVGVSAPVAGKDAEANGDHGGAKKRSD</sequence>
<feature type="compositionally biased region" description="Acidic residues" evidence="1">
    <location>
        <begin position="200"/>
        <end position="209"/>
    </location>
</feature>
<accession>A0AAN6ZBJ2</accession>
<gene>
    <name evidence="5" type="ORF">BT67DRAFT_427413</name>
</gene>
<feature type="signal peptide" evidence="3">
    <location>
        <begin position="1"/>
        <end position="21"/>
    </location>
</feature>
<feature type="transmembrane region" description="Helical" evidence="2">
    <location>
        <begin position="98"/>
        <end position="116"/>
    </location>
</feature>
<feature type="compositionally biased region" description="Basic and acidic residues" evidence="1">
    <location>
        <begin position="220"/>
        <end position="236"/>
    </location>
</feature>
<keyword evidence="3" id="KW-0732">Signal</keyword>
<keyword evidence="2" id="KW-0812">Transmembrane</keyword>
<feature type="domain" description="VanZ-like" evidence="4">
    <location>
        <begin position="41"/>
        <end position="114"/>
    </location>
</feature>
<protein>
    <recommendedName>
        <fullName evidence="4">VanZ-like domain-containing protein</fullName>
    </recommendedName>
</protein>
<reference evidence="5" key="2">
    <citation type="submission" date="2023-05" db="EMBL/GenBank/DDBJ databases">
        <authorList>
            <consortium name="Lawrence Berkeley National Laboratory"/>
            <person name="Steindorff A."/>
            <person name="Hensen N."/>
            <person name="Bonometti L."/>
            <person name="Westerberg I."/>
            <person name="Brannstrom I.O."/>
            <person name="Guillou S."/>
            <person name="Cros-Aarteil S."/>
            <person name="Calhoun S."/>
            <person name="Haridas S."/>
            <person name="Kuo A."/>
            <person name="Mondo S."/>
            <person name="Pangilinan J."/>
            <person name="Riley R."/>
            <person name="Labutti K."/>
            <person name="Andreopoulos B."/>
            <person name="Lipzen A."/>
            <person name="Chen C."/>
            <person name="Yanf M."/>
            <person name="Daum C."/>
            <person name="Ng V."/>
            <person name="Clum A."/>
            <person name="Ohm R."/>
            <person name="Martin F."/>
            <person name="Silar P."/>
            <person name="Natvig D."/>
            <person name="Lalanne C."/>
            <person name="Gautier V."/>
            <person name="Ament-Velasquez S.L."/>
            <person name="Kruys A."/>
            <person name="Hutchinson M.I."/>
            <person name="Powell A.J."/>
            <person name="Barry K."/>
            <person name="Miller A.N."/>
            <person name="Grigoriev I.V."/>
            <person name="Debuchy R."/>
            <person name="Gladieux P."/>
            <person name="Thoren M.H."/>
            <person name="Johannesson H."/>
        </authorList>
    </citation>
    <scope>NUCLEOTIDE SEQUENCE</scope>
    <source>
        <strain evidence="5">CBS 123565</strain>
    </source>
</reference>
<feature type="transmembrane region" description="Helical" evidence="2">
    <location>
        <begin position="40"/>
        <end position="57"/>
    </location>
</feature>
<evidence type="ECO:0000313" key="5">
    <source>
        <dbReference type="EMBL" id="KAK4131394.1"/>
    </source>
</evidence>
<evidence type="ECO:0000256" key="3">
    <source>
        <dbReference type="SAM" id="SignalP"/>
    </source>
</evidence>
<name>A0AAN6ZBJ2_9PEZI</name>
<dbReference type="Proteomes" id="UP001304895">
    <property type="component" value="Unassembled WGS sequence"/>
</dbReference>
<evidence type="ECO:0000256" key="1">
    <source>
        <dbReference type="SAM" id="MobiDB-lite"/>
    </source>
</evidence>
<keyword evidence="2" id="KW-0472">Membrane</keyword>
<dbReference type="PANTHER" id="PTHR28008">
    <property type="entry name" value="DOMAIN PROTEIN, PUTATIVE (AFU_ORTHOLOGUE AFUA_3G10980)-RELATED"/>
    <property type="match status" value="1"/>
</dbReference>
<keyword evidence="6" id="KW-1185">Reference proteome</keyword>
<comment type="caution">
    <text evidence="5">The sequence shown here is derived from an EMBL/GenBank/DDBJ whole genome shotgun (WGS) entry which is preliminary data.</text>
</comment>
<organism evidence="5 6">
    <name type="scientific">Trichocladium antarcticum</name>
    <dbReference type="NCBI Taxonomy" id="1450529"/>
    <lineage>
        <taxon>Eukaryota</taxon>
        <taxon>Fungi</taxon>
        <taxon>Dikarya</taxon>
        <taxon>Ascomycota</taxon>
        <taxon>Pezizomycotina</taxon>
        <taxon>Sordariomycetes</taxon>
        <taxon>Sordariomycetidae</taxon>
        <taxon>Sordariales</taxon>
        <taxon>Chaetomiaceae</taxon>
        <taxon>Trichocladium</taxon>
    </lineage>
</organism>
<dbReference type="NCBIfam" id="NF037970">
    <property type="entry name" value="vanZ_1"/>
    <property type="match status" value="1"/>
</dbReference>
<evidence type="ECO:0000313" key="6">
    <source>
        <dbReference type="Proteomes" id="UP001304895"/>
    </source>
</evidence>
<evidence type="ECO:0000259" key="4">
    <source>
        <dbReference type="Pfam" id="PF04892"/>
    </source>
</evidence>
<feature type="region of interest" description="Disordered" evidence="1">
    <location>
        <begin position="200"/>
        <end position="236"/>
    </location>
</feature>
<dbReference type="AlphaFoldDB" id="A0AAN6ZBJ2"/>
<dbReference type="Pfam" id="PF04892">
    <property type="entry name" value="VanZ"/>
    <property type="match status" value="1"/>
</dbReference>
<dbReference type="PANTHER" id="PTHR28008:SF1">
    <property type="entry name" value="DOMAIN PROTEIN, PUTATIVE (AFU_ORTHOLOGUE AFUA_3G10980)-RELATED"/>
    <property type="match status" value="1"/>
</dbReference>
<feature type="transmembrane region" description="Helical" evidence="2">
    <location>
        <begin position="64"/>
        <end position="86"/>
    </location>
</feature>
<keyword evidence="2" id="KW-1133">Transmembrane helix</keyword>
<feature type="chain" id="PRO_5042994419" description="VanZ-like domain-containing protein" evidence="3">
    <location>
        <begin position="22"/>
        <end position="236"/>
    </location>
</feature>
<evidence type="ECO:0000256" key="2">
    <source>
        <dbReference type="SAM" id="Phobius"/>
    </source>
</evidence>
<proteinExistence type="predicted"/>